<dbReference type="Proteomes" id="UP000259421">
    <property type="component" value="Segment"/>
</dbReference>
<sequence length="109" mass="12401">MKPSPREIKPTDTFPATFLAASGRFFPCTMMSYAFDGAAPDEVLIEASKTIHAKVQDWITAKIVEHDCHSTWVRVVGDQVMQDHPWLLVRFTQPAVQAAFTQDFKDYLR</sequence>
<evidence type="ECO:0000313" key="2">
    <source>
        <dbReference type="Proteomes" id="UP000259421"/>
    </source>
</evidence>
<dbReference type="EMBL" id="MH588546">
    <property type="protein sequence ID" value="AXQ69137.1"/>
    <property type="molecule type" value="Genomic_DNA"/>
</dbReference>
<reference evidence="2" key="1">
    <citation type="submission" date="2018-07" db="EMBL/GenBank/DDBJ databases">
        <title>Giant CbK-like Caulobacter bacteriophages have genetically divergent genomes.</title>
        <authorList>
            <person name="Wilson K.M."/>
            <person name="Ely B."/>
        </authorList>
    </citation>
    <scope>NUCLEOTIDE SEQUENCE [LARGE SCALE GENOMIC DNA]</scope>
</reference>
<keyword evidence="2" id="KW-1185">Reference proteome</keyword>
<organism evidence="1 2">
    <name type="scientific">Caulobacter phage CcrBL9</name>
    <dbReference type="NCBI Taxonomy" id="2283270"/>
    <lineage>
        <taxon>Viruses</taxon>
        <taxon>Duplodnaviria</taxon>
        <taxon>Heunggongvirae</taxon>
        <taxon>Uroviricota</taxon>
        <taxon>Caudoviricetes</taxon>
        <taxon>Jeanschmidtviridae</taxon>
        <taxon>Bertelyvirus</taxon>
        <taxon>Bertelyvirus BL9</taxon>
    </lineage>
</organism>
<proteinExistence type="predicted"/>
<reference evidence="1 2" key="2">
    <citation type="submission" date="2018-09" db="EMBL/GenBank/DDBJ databases">
        <title>Giant CbK-like Caulobacter bacteriophages have genetically divergent genomes.</title>
        <authorList>
            <person name="Wilson K."/>
            <person name="Ely B."/>
        </authorList>
    </citation>
    <scope>NUCLEOTIDE SEQUENCE [LARGE SCALE GENOMIC DNA]</scope>
</reference>
<gene>
    <name evidence="1" type="ORF">CcrBL9_gp113</name>
</gene>
<protein>
    <submittedName>
        <fullName evidence="1">Uncharacterized protein</fullName>
    </submittedName>
</protein>
<accession>A0A385EE88</accession>
<name>A0A385EE88_9CAUD</name>
<evidence type="ECO:0000313" key="1">
    <source>
        <dbReference type="EMBL" id="AXQ69137.1"/>
    </source>
</evidence>